<proteinExistence type="predicted"/>
<keyword evidence="3" id="KW-1185">Reference proteome</keyword>
<evidence type="ECO:0000256" key="1">
    <source>
        <dbReference type="SAM" id="MobiDB-lite"/>
    </source>
</evidence>
<evidence type="ECO:0000313" key="3">
    <source>
        <dbReference type="Proteomes" id="UP001264340"/>
    </source>
</evidence>
<feature type="compositionally biased region" description="Basic residues" evidence="1">
    <location>
        <begin position="135"/>
        <end position="145"/>
    </location>
</feature>
<gene>
    <name evidence="2" type="ORF">J2804_002746</name>
</gene>
<accession>A0ABU1LRF8</accession>
<name>A0ABU1LRF8_9BURK</name>
<dbReference type="EMBL" id="JAVDRP010000004">
    <property type="protein sequence ID" value="MDR6409342.1"/>
    <property type="molecule type" value="Genomic_DNA"/>
</dbReference>
<dbReference type="Proteomes" id="UP001264340">
    <property type="component" value="Unassembled WGS sequence"/>
</dbReference>
<comment type="caution">
    <text evidence="2">The sequence shown here is derived from an EMBL/GenBank/DDBJ whole genome shotgun (WGS) entry which is preliminary data.</text>
</comment>
<feature type="region of interest" description="Disordered" evidence="1">
    <location>
        <begin position="131"/>
        <end position="151"/>
    </location>
</feature>
<sequence>MVFMFLSPSGVDENCGLVTCDRSRRKTADESRGAVAATVPSGPPLSTPDIAALMGSALRFMRAAMSVHIVPFRNLHARRRGRAVIARAEACRGSSMNGQASGGPVGRVFARDAGTRTGNCRVLVKMALGPAQSARPKKAKRRKNRALRELV</sequence>
<dbReference type="RefSeq" id="WP_310120835.1">
    <property type="nucleotide sequence ID" value="NZ_JAVDQV010000007.1"/>
</dbReference>
<evidence type="ECO:0000313" key="2">
    <source>
        <dbReference type="EMBL" id="MDR6409342.1"/>
    </source>
</evidence>
<protein>
    <submittedName>
        <fullName evidence="2">Uncharacterized protein</fullName>
    </submittedName>
</protein>
<reference evidence="2 3" key="1">
    <citation type="submission" date="2023-07" db="EMBL/GenBank/DDBJ databases">
        <title>Sorghum-associated microbial communities from plants grown in Nebraska, USA.</title>
        <authorList>
            <person name="Schachtman D."/>
        </authorList>
    </citation>
    <scope>NUCLEOTIDE SEQUENCE [LARGE SCALE GENOMIC DNA]</scope>
    <source>
        <strain evidence="2 3">DS1316</strain>
    </source>
</reference>
<organism evidence="2 3">
    <name type="scientific">Paraburkholderia terricola</name>
    <dbReference type="NCBI Taxonomy" id="169427"/>
    <lineage>
        <taxon>Bacteria</taxon>
        <taxon>Pseudomonadati</taxon>
        <taxon>Pseudomonadota</taxon>
        <taxon>Betaproteobacteria</taxon>
        <taxon>Burkholderiales</taxon>
        <taxon>Burkholderiaceae</taxon>
        <taxon>Paraburkholderia</taxon>
    </lineage>
</organism>